<sequence>MYIEGFSLFAGRPWGSRLQIAATSAPCRVTPCIRATVPISSSIAPQNINRTNADEFKVCPSQ</sequence>
<evidence type="ECO:0000313" key="2">
    <source>
        <dbReference type="Proteomes" id="UP001148185"/>
    </source>
</evidence>
<dbReference type="AlphaFoldDB" id="A0A9X4BZV1"/>
<dbReference type="EMBL" id="JAMDHA010000009">
    <property type="protein sequence ID" value="MDD1007601.1"/>
    <property type="molecule type" value="Genomic_DNA"/>
</dbReference>
<keyword evidence="2" id="KW-1185">Reference proteome</keyword>
<organism evidence="1 2">
    <name type="scientific">Pseudomonas shahriarae</name>
    <dbReference type="NCBI Taxonomy" id="2745512"/>
    <lineage>
        <taxon>Bacteria</taxon>
        <taxon>Pseudomonadati</taxon>
        <taxon>Pseudomonadota</taxon>
        <taxon>Gammaproteobacteria</taxon>
        <taxon>Pseudomonadales</taxon>
        <taxon>Pseudomonadaceae</taxon>
        <taxon>Pseudomonas</taxon>
    </lineage>
</organism>
<protein>
    <submittedName>
        <fullName evidence="1">Uncharacterized protein</fullName>
    </submittedName>
</protein>
<name>A0A9X4BZV1_9PSED</name>
<gene>
    <name evidence="1" type="ORF">M5G27_08935</name>
</gene>
<proteinExistence type="predicted"/>
<reference evidence="1 2" key="1">
    <citation type="submission" date="2022-05" db="EMBL/GenBank/DDBJ databases">
        <title>Novel Pseudomonas spp. Isolated from a Rainbow Trout Aquaculture Facility.</title>
        <authorList>
            <person name="Testerman T."/>
            <person name="Graf J."/>
        </authorList>
    </citation>
    <scope>NUCLEOTIDE SEQUENCE [LARGE SCALE GENOMIC DNA]</scope>
    <source>
        <strain evidence="1 2">ID1042</strain>
    </source>
</reference>
<dbReference type="Proteomes" id="UP001148185">
    <property type="component" value="Unassembled WGS sequence"/>
</dbReference>
<evidence type="ECO:0000313" key="1">
    <source>
        <dbReference type="EMBL" id="MDD1007601.1"/>
    </source>
</evidence>
<comment type="caution">
    <text evidence="1">The sequence shown here is derived from an EMBL/GenBank/DDBJ whole genome shotgun (WGS) entry which is preliminary data.</text>
</comment>
<dbReference type="RefSeq" id="WP_273876289.1">
    <property type="nucleotide sequence ID" value="NZ_JAMDHA010000009.1"/>
</dbReference>
<accession>A0A9X4BZV1</accession>